<reference evidence="1" key="1">
    <citation type="submission" date="2019-07" db="EMBL/GenBank/DDBJ databases">
        <authorList>
            <person name="Dittberner H."/>
        </authorList>
    </citation>
    <scope>NUCLEOTIDE SEQUENCE [LARGE SCALE GENOMIC DNA]</scope>
</reference>
<gene>
    <name evidence="1" type="ORF">ANE_LOCUS1233</name>
</gene>
<accession>A0A565AQ87</accession>
<protein>
    <submittedName>
        <fullName evidence="1">Uncharacterized protein</fullName>
    </submittedName>
</protein>
<evidence type="ECO:0000313" key="1">
    <source>
        <dbReference type="EMBL" id="VVA90788.1"/>
    </source>
</evidence>
<dbReference type="EMBL" id="CABITT030000001">
    <property type="protein sequence ID" value="VVA90788.1"/>
    <property type="molecule type" value="Genomic_DNA"/>
</dbReference>
<dbReference type="Proteomes" id="UP000489600">
    <property type="component" value="Unassembled WGS sequence"/>
</dbReference>
<evidence type="ECO:0000313" key="2">
    <source>
        <dbReference type="Proteomes" id="UP000489600"/>
    </source>
</evidence>
<name>A0A565AQ87_9BRAS</name>
<proteinExistence type="predicted"/>
<keyword evidence="2" id="KW-1185">Reference proteome</keyword>
<organism evidence="1 2">
    <name type="scientific">Arabis nemorensis</name>
    <dbReference type="NCBI Taxonomy" id="586526"/>
    <lineage>
        <taxon>Eukaryota</taxon>
        <taxon>Viridiplantae</taxon>
        <taxon>Streptophyta</taxon>
        <taxon>Embryophyta</taxon>
        <taxon>Tracheophyta</taxon>
        <taxon>Spermatophyta</taxon>
        <taxon>Magnoliopsida</taxon>
        <taxon>eudicotyledons</taxon>
        <taxon>Gunneridae</taxon>
        <taxon>Pentapetalae</taxon>
        <taxon>rosids</taxon>
        <taxon>malvids</taxon>
        <taxon>Brassicales</taxon>
        <taxon>Brassicaceae</taxon>
        <taxon>Arabideae</taxon>
        <taxon>Arabis</taxon>
    </lineage>
</organism>
<sequence>MEPCDVKRDSPVAESESKYEMQQILRVKLDDFKRQVKMLERMIPKIVDSERKNALQLYLDGMKPSVESIEVVLGKFKEKDFSKIVESMKDLKSAVLDRLSFEKKMILQDKRKN</sequence>
<comment type="caution">
    <text evidence="1">The sequence shown here is derived from an EMBL/GenBank/DDBJ whole genome shotgun (WGS) entry which is preliminary data.</text>
</comment>
<dbReference type="OrthoDB" id="10367018at2759"/>
<dbReference type="AlphaFoldDB" id="A0A565AQ87"/>